<feature type="signal peptide" evidence="2">
    <location>
        <begin position="1"/>
        <end position="23"/>
    </location>
</feature>
<keyword evidence="2" id="KW-0812">Transmembrane</keyword>
<proteinExistence type="inferred from homology"/>
<name>A0A0W7YXG3_9BURK</name>
<keyword evidence="2" id="KW-0449">Lipoprotein</keyword>
<dbReference type="PROSITE" id="PS51257">
    <property type="entry name" value="PROKAR_LIPOPROTEIN"/>
    <property type="match status" value="1"/>
</dbReference>
<feature type="chain" id="PRO_5006774866" evidence="2">
    <location>
        <begin position="24"/>
        <end position="484"/>
    </location>
</feature>
<dbReference type="Gene3D" id="2.20.200.10">
    <property type="entry name" value="Outer membrane efflux proteins (OEP)"/>
    <property type="match status" value="1"/>
</dbReference>
<dbReference type="SUPFAM" id="SSF56954">
    <property type="entry name" value="Outer membrane efflux proteins (OEP)"/>
    <property type="match status" value="1"/>
</dbReference>
<dbReference type="AlphaFoldDB" id="A0A0W7YXG3"/>
<reference evidence="3 4" key="1">
    <citation type="submission" date="2015-12" db="EMBL/GenBank/DDBJ databases">
        <title>Complete genome sequence of a multi-drug resistant strain Acidovorax sp. 12322-1.</title>
        <authorList>
            <person name="Ming D."/>
            <person name="Wang M."/>
            <person name="Hu S."/>
            <person name="Zhou Y."/>
            <person name="Jiang T."/>
        </authorList>
    </citation>
    <scope>NUCLEOTIDE SEQUENCE [LARGE SCALE GENOMIC DNA]</scope>
    <source>
        <strain evidence="3 4">12322-1</strain>
    </source>
</reference>
<dbReference type="NCBIfam" id="TIGR01845">
    <property type="entry name" value="outer_NodT"/>
    <property type="match status" value="1"/>
</dbReference>
<evidence type="ECO:0000313" key="3">
    <source>
        <dbReference type="EMBL" id="KUF39627.1"/>
    </source>
</evidence>
<comment type="caution">
    <text evidence="3">The sequence shown here is derived from an EMBL/GenBank/DDBJ whole genome shotgun (WGS) entry which is preliminary data.</text>
</comment>
<dbReference type="STRING" id="225992.B5M06_15740"/>
<dbReference type="PANTHER" id="PTHR30203">
    <property type="entry name" value="OUTER MEMBRANE CATION EFFLUX PROTEIN"/>
    <property type="match status" value="1"/>
</dbReference>
<dbReference type="EMBL" id="LPXH01000035">
    <property type="protein sequence ID" value="KUF39627.1"/>
    <property type="molecule type" value="Genomic_DNA"/>
</dbReference>
<gene>
    <name evidence="3" type="ORF">AS359_06125</name>
</gene>
<dbReference type="InterPro" id="IPR010131">
    <property type="entry name" value="MdtP/NodT-like"/>
</dbReference>
<dbReference type="GO" id="GO:0015562">
    <property type="term" value="F:efflux transmembrane transporter activity"/>
    <property type="evidence" value="ECO:0007669"/>
    <property type="project" value="InterPro"/>
</dbReference>
<dbReference type="Gene3D" id="1.20.1600.10">
    <property type="entry name" value="Outer membrane efflux proteins (OEP)"/>
    <property type="match status" value="1"/>
</dbReference>
<dbReference type="InterPro" id="IPR003423">
    <property type="entry name" value="OMP_efflux"/>
</dbReference>
<dbReference type="PANTHER" id="PTHR30203:SF33">
    <property type="entry name" value="BLR4455 PROTEIN"/>
    <property type="match status" value="1"/>
</dbReference>
<evidence type="ECO:0000313" key="4">
    <source>
        <dbReference type="Proteomes" id="UP000053300"/>
    </source>
</evidence>
<comment type="subcellular location">
    <subcellularLocation>
        <location evidence="2">Cell membrane</location>
        <topology evidence="2">Lipid-anchor</topology>
    </subcellularLocation>
</comment>
<dbReference type="Pfam" id="PF02321">
    <property type="entry name" value="OEP"/>
    <property type="match status" value="2"/>
</dbReference>
<evidence type="ECO:0000256" key="2">
    <source>
        <dbReference type="RuleBase" id="RU362097"/>
    </source>
</evidence>
<keyword evidence="2" id="KW-0732">Signal</keyword>
<organism evidence="3 4">
    <name type="scientific">Comamonas kerstersii</name>
    <dbReference type="NCBI Taxonomy" id="225992"/>
    <lineage>
        <taxon>Bacteria</taxon>
        <taxon>Pseudomonadati</taxon>
        <taxon>Pseudomonadota</taxon>
        <taxon>Betaproteobacteria</taxon>
        <taxon>Burkholderiales</taxon>
        <taxon>Comamonadaceae</taxon>
        <taxon>Comamonas</taxon>
    </lineage>
</organism>
<keyword evidence="4" id="KW-1185">Reference proteome</keyword>
<sequence>MLCLRRALTGGLALLLAGCVSLAPEYERPHTPLPAQFTDQAAASAPEDAGKATLPASRPAWREYFTHPELQALIEQALARNRDLQAAMLRVEQARAAYGLARAERAPSVGIGLEAQRARVPGDLNLTGEPLVSSQYQLGVGLSSWELDLWGRVRSLSDAARHSYWASVEGQRAATLLLVAQVAEGWLTVRELDRRIHLAQQALATRTEARRVFTRRVEVGSSSRLDLVQVELLWQQASTLVAQLQLQRSTQMQALAVLVGNPGLRLEPQTESLLALAPLQPLAPGLPSQLLENRPDILAAEHALQAANARIGAARAMYFPRIALTSSVGTASAELDGLFASGSRAWTFAPGIALPIFDGGRRRANLELSQVQRAQALNQYQQTIEAAFRDVANALAANQWLDEQLHTLRATQDTLTERARLAQRRFDAGATRYFEVLDAERDLLTAQQQVVQAEHALLSARLQLYAALGGAAPARPTAQAPHQP</sequence>
<dbReference type="GO" id="GO:0005886">
    <property type="term" value="C:plasma membrane"/>
    <property type="evidence" value="ECO:0007669"/>
    <property type="project" value="UniProtKB-SubCell"/>
</dbReference>
<comment type="similarity">
    <text evidence="1 2">Belongs to the outer membrane factor (OMF) (TC 1.B.17) family.</text>
</comment>
<protein>
    <submittedName>
        <fullName evidence="3">RND transporter</fullName>
    </submittedName>
</protein>
<keyword evidence="2" id="KW-0564">Palmitate</keyword>
<accession>A0A0W7YXG3</accession>
<dbReference type="RefSeq" id="WP_058880197.1">
    <property type="nucleotide sequence ID" value="NZ_LPXH01000035.1"/>
</dbReference>
<keyword evidence="2" id="KW-1134">Transmembrane beta strand</keyword>
<evidence type="ECO:0000256" key="1">
    <source>
        <dbReference type="ARBA" id="ARBA00007613"/>
    </source>
</evidence>
<keyword evidence="2" id="KW-0472">Membrane</keyword>
<dbReference type="Proteomes" id="UP000053300">
    <property type="component" value="Unassembled WGS sequence"/>
</dbReference>